<dbReference type="GeneID" id="98062069"/>
<keyword evidence="2" id="KW-1185">Reference proteome</keyword>
<dbReference type="AlphaFoldDB" id="A0A2K9P0P5"/>
<dbReference type="KEGG" id="mpec:B9O19_00642"/>
<name>A0A2K9P0P5_9FIRM</name>
<accession>A0A2K9P0P5</accession>
<dbReference type="EMBL" id="CP020991">
    <property type="protein sequence ID" value="AUO18825.1"/>
    <property type="molecule type" value="Genomic_DNA"/>
</dbReference>
<dbReference type="Proteomes" id="UP000235589">
    <property type="component" value="Chromosome"/>
</dbReference>
<reference evidence="1 2" key="1">
    <citation type="submission" date="2017-04" db="EMBL/GenBank/DDBJ databases">
        <title>Monoglobus pectinilyticus 14 draft genome.</title>
        <authorList>
            <person name="Kim C."/>
            <person name="Rosendale D.I."/>
            <person name="Kelly W.J."/>
            <person name="Tannock G.W."/>
            <person name="Patchett M.L."/>
            <person name="Jordens J.Z."/>
        </authorList>
    </citation>
    <scope>NUCLEOTIDE SEQUENCE [LARGE SCALE GENOMIC DNA]</scope>
    <source>
        <strain evidence="1 2">14</strain>
    </source>
</reference>
<evidence type="ECO:0000313" key="1">
    <source>
        <dbReference type="EMBL" id="AUO18825.1"/>
    </source>
</evidence>
<protein>
    <submittedName>
        <fullName evidence="1">Uncharacterized protein</fullName>
    </submittedName>
</protein>
<dbReference type="RefSeq" id="WP_102365078.1">
    <property type="nucleotide sequence ID" value="NZ_CP020991.1"/>
</dbReference>
<evidence type="ECO:0000313" key="2">
    <source>
        <dbReference type="Proteomes" id="UP000235589"/>
    </source>
</evidence>
<gene>
    <name evidence="1" type="ORF">B9O19_00642</name>
</gene>
<proteinExistence type="predicted"/>
<organism evidence="1 2">
    <name type="scientific">Monoglobus pectinilyticus</name>
    <dbReference type="NCBI Taxonomy" id="1981510"/>
    <lineage>
        <taxon>Bacteria</taxon>
        <taxon>Bacillati</taxon>
        <taxon>Bacillota</taxon>
        <taxon>Clostridia</taxon>
        <taxon>Monoglobales</taxon>
        <taxon>Monoglobaceae</taxon>
        <taxon>Monoglobus</taxon>
    </lineage>
</organism>
<sequence>MTITKSIQSARSMTQKFLCLQHVISEIENCYKSTQSFLLKNIASHTLIKDFLDTLNTDNFNYRFKIPINSIPDNVQTIGLLTHKLLYTQLVQKLFNCNYEMTNSTGLNITDTIKKPNASIFAAQSADRKNYDNNKFNNEFITDSAQNFNHLSENVLNKRLNYILYNNRSKTINNSTASTTQTAKGLSKKISNIKMFMSSIEKTILKNMDIWRNINKIYNKKGNTKTLVLKSPQIETKDNKLLVSLKKSNFNLLNKKINKPHLYLNNAEAKAVKSELDHTDIIMNKNIINRLFRNSNTNYVNSNMKNSYFNTMLNKNDKTNLLTQNDAVINITRHQNYQIIHEGYNNNIQSNCIIDKKIFNTLNNFSDNKNITKFNIVKNTSAGAPENINNVCYDSVFSVNKLFNNIPQKLYIPLINKNIAYINIGTGLNNLNIFSNKTKKPYIYVLNIYKKIFSLLTKTVMLSKLAEPKMFSNYNTKSPLNISGVNYINNIYRLSDKDLTSLRETTNYVKKNVYAQPVINVTTGDINEKADIDFLIKKIGQSVQEGMETSIEGVVNYV</sequence>